<dbReference type="InterPro" id="IPR012551">
    <property type="entry name" value="DUF1707_SHOCT-like"/>
</dbReference>
<evidence type="ECO:0000313" key="4">
    <source>
        <dbReference type="EMBL" id="RCK69773.1"/>
    </source>
</evidence>
<gene>
    <name evidence="4" type="ORF">DT076_10095</name>
</gene>
<keyword evidence="2" id="KW-0812">Transmembrane</keyword>
<feature type="compositionally biased region" description="Polar residues" evidence="1">
    <location>
        <begin position="1"/>
        <end position="11"/>
    </location>
</feature>
<organism evidence="4 5">
    <name type="scientific">Desertihabitans brevis</name>
    <dbReference type="NCBI Taxonomy" id="2268447"/>
    <lineage>
        <taxon>Bacteria</taxon>
        <taxon>Bacillati</taxon>
        <taxon>Actinomycetota</taxon>
        <taxon>Actinomycetes</taxon>
        <taxon>Propionibacteriales</taxon>
        <taxon>Propionibacteriaceae</taxon>
        <taxon>Desertihabitans</taxon>
    </lineage>
</organism>
<comment type="caution">
    <text evidence="4">The sequence shown here is derived from an EMBL/GenBank/DDBJ whole genome shotgun (WGS) entry which is preliminary data.</text>
</comment>
<feature type="transmembrane region" description="Helical" evidence="2">
    <location>
        <begin position="98"/>
        <end position="121"/>
    </location>
</feature>
<keyword evidence="2" id="KW-1133">Transmembrane helix</keyword>
<feature type="region of interest" description="Disordered" evidence="1">
    <location>
        <begin position="1"/>
        <end position="26"/>
    </location>
</feature>
<reference evidence="4 5" key="1">
    <citation type="submission" date="2018-07" db="EMBL/GenBank/DDBJ databases">
        <title>Desertimonas flava gen. nov. sp. nov.</title>
        <authorList>
            <person name="Liu S."/>
        </authorList>
    </citation>
    <scope>NUCLEOTIDE SEQUENCE [LARGE SCALE GENOMIC DNA]</scope>
    <source>
        <strain evidence="4 5">16Sb5-5</strain>
    </source>
</reference>
<sequence length="122" mass="13013">MEQLPISSKYRSSPDAPVEEQERASLSEQLNAAYTEGRIDSEEYHRQLDVLFSATRLGDLVPVVTALGPRPTHQTPAIVESGRAAPGELTESRRPGGLALVVTGGVVAGVVLVVLLLTLLLL</sequence>
<evidence type="ECO:0000259" key="3">
    <source>
        <dbReference type="Pfam" id="PF08044"/>
    </source>
</evidence>
<name>A0A367YV70_9ACTN</name>
<evidence type="ECO:0000256" key="2">
    <source>
        <dbReference type="SAM" id="Phobius"/>
    </source>
</evidence>
<dbReference type="AlphaFoldDB" id="A0A367YV70"/>
<evidence type="ECO:0000256" key="1">
    <source>
        <dbReference type="SAM" id="MobiDB-lite"/>
    </source>
</evidence>
<protein>
    <submittedName>
        <fullName evidence="4">DUF1707 domain-containing protein</fullName>
    </submittedName>
</protein>
<dbReference type="Pfam" id="PF08044">
    <property type="entry name" value="DUF1707"/>
    <property type="match status" value="1"/>
</dbReference>
<dbReference type="RefSeq" id="WP_114126532.1">
    <property type="nucleotide sequence ID" value="NZ_QOUI01000005.1"/>
</dbReference>
<evidence type="ECO:0000313" key="5">
    <source>
        <dbReference type="Proteomes" id="UP000252770"/>
    </source>
</evidence>
<proteinExistence type="predicted"/>
<dbReference type="EMBL" id="QOUI01000005">
    <property type="protein sequence ID" value="RCK69773.1"/>
    <property type="molecule type" value="Genomic_DNA"/>
</dbReference>
<keyword evidence="2" id="KW-0472">Membrane</keyword>
<dbReference type="Proteomes" id="UP000252770">
    <property type="component" value="Unassembled WGS sequence"/>
</dbReference>
<accession>A0A367YV70</accession>
<feature type="domain" description="DUF1707" evidence="3">
    <location>
        <begin position="19"/>
        <end position="67"/>
    </location>
</feature>
<keyword evidence="5" id="KW-1185">Reference proteome</keyword>